<dbReference type="CDD" id="cd02518">
    <property type="entry name" value="GT2_SpsF"/>
    <property type="match status" value="1"/>
</dbReference>
<dbReference type="Proteomes" id="UP000198636">
    <property type="component" value="Unassembled WGS sequence"/>
</dbReference>
<dbReference type="AlphaFoldDB" id="A0A1G5JEH0"/>
<dbReference type="Pfam" id="PF02348">
    <property type="entry name" value="CTP_transf_3"/>
    <property type="match status" value="1"/>
</dbReference>
<accession>A0A1G5JEH0</accession>
<dbReference type="PANTHER" id="PTHR42866">
    <property type="entry name" value="3-DEOXY-MANNO-OCTULOSONATE CYTIDYLYLTRANSFERASE"/>
    <property type="match status" value="1"/>
</dbReference>
<dbReference type="InterPro" id="IPR029044">
    <property type="entry name" value="Nucleotide-diphossugar_trans"/>
</dbReference>
<dbReference type="PANTHER" id="PTHR42866:SF1">
    <property type="entry name" value="SPORE COAT POLYSACCHARIDE BIOSYNTHESIS PROTEIN SPSF"/>
    <property type="match status" value="1"/>
</dbReference>
<proteinExistence type="predicted"/>
<organism evidence="1 2">
    <name type="scientific">Alkaliphilus peptidifermentans DSM 18978</name>
    <dbReference type="NCBI Taxonomy" id="1120976"/>
    <lineage>
        <taxon>Bacteria</taxon>
        <taxon>Bacillati</taxon>
        <taxon>Bacillota</taxon>
        <taxon>Clostridia</taxon>
        <taxon>Peptostreptococcales</taxon>
        <taxon>Natronincolaceae</taxon>
        <taxon>Alkaliphilus</taxon>
    </lineage>
</organism>
<dbReference type="InterPro" id="IPR003329">
    <property type="entry name" value="Cytidylyl_trans"/>
</dbReference>
<gene>
    <name evidence="1" type="ORF">SAMN03080606_02799</name>
</gene>
<dbReference type="OrthoDB" id="9815559at2"/>
<keyword evidence="2" id="KW-1185">Reference proteome</keyword>
<protein>
    <submittedName>
        <fullName evidence="1">Spore coat polysaccharide biosynthesis protein SpsF</fullName>
    </submittedName>
</protein>
<evidence type="ECO:0000313" key="1">
    <source>
        <dbReference type="EMBL" id="SCY86667.1"/>
    </source>
</evidence>
<dbReference type="GO" id="GO:0005829">
    <property type="term" value="C:cytosol"/>
    <property type="evidence" value="ECO:0007669"/>
    <property type="project" value="TreeGrafter"/>
</dbReference>
<name>A0A1G5JEH0_9FIRM</name>
<dbReference type="RefSeq" id="WP_091544612.1">
    <property type="nucleotide sequence ID" value="NZ_FMUS01000019.1"/>
</dbReference>
<reference evidence="1 2" key="1">
    <citation type="submission" date="2016-10" db="EMBL/GenBank/DDBJ databases">
        <authorList>
            <person name="de Groot N.N."/>
        </authorList>
    </citation>
    <scope>NUCLEOTIDE SEQUENCE [LARGE SCALE GENOMIC DNA]</scope>
    <source>
        <strain evidence="1 2">DSM 18978</strain>
    </source>
</reference>
<dbReference type="EMBL" id="FMUS01000019">
    <property type="protein sequence ID" value="SCY86667.1"/>
    <property type="molecule type" value="Genomic_DNA"/>
</dbReference>
<sequence length="253" mass="29626">MIKVRDINKVKVGVIIQARMGSTRLYGKVMKILGDKPVLWHVVERVKRAKLVDTIIIATTETKNKEIVKFCVENNILCFCGSEENVLDRYYNAAKKYELDAIVRVTSDCPLIDPLVIDKLIETYLNNRDKYDYISNSISRTYPRGLECSIFSFYALEESWKKATKPHHKEHVVLYIRENYEKFSSLNIYNETDLSHLRWTLDTNEDYVFLTNVFNNLYKSSDIFTTDEVLKLLRDQPDLIKINAHIEQKKEGE</sequence>
<dbReference type="STRING" id="1120976.SAMN03080606_02799"/>
<evidence type="ECO:0000313" key="2">
    <source>
        <dbReference type="Proteomes" id="UP000198636"/>
    </source>
</evidence>
<dbReference type="Gene3D" id="3.90.550.10">
    <property type="entry name" value="Spore Coat Polysaccharide Biosynthesis Protein SpsA, Chain A"/>
    <property type="match status" value="1"/>
</dbReference>
<dbReference type="SUPFAM" id="SSF53448">
    <property type="entry name" value="Nucleotide-diphospho-sugar transferases"/>
    <property type="match status" value="1"/>
</dbReference>